<dbReference type="RefSeq" id="WP_317900825.1">
    <property type="nucleotide sequence ID" value="NZ_JAIRBC010000003.1"/>
</dbReference>
<comment type="subcellular location">
    <subcellularLocation>
        <location evidence="1">Membrane</location>
        <topology evidence="1">Multi-pass membrane protein</topology>
    </subcellularLocation>
</comment>
<keyword evidence="10" id="KW-1185">Reference proteome</keyword>
<feature type="transmembrane region" description="Helical" evidence="7">
    <location>
        <begin position="69"/>
        <end position="86"/>
    </location>
</feature>
<comment type="similarity">
    <text evidence="2">Belongs to the bacterial sugar transferase family.</text>
</comment>
<evidence type="ECO:0000313" key="9">
    <source>
        <dbReference type="EMBL" id="MCG2459679.1"/>
    </source>
</evidence>
<dbReference type="Proteomes" id="UP001200642">
    <property type="component" value="Unassembled WGS sequence"/>
</dbReference>
<protein>
    <submittedName>
        <fullName evidence="9">Exopolysaccharide biosynthesis polyprenyl glycosylphosphotransferase</fullName>
    </submittedName>
</protein>
<sequence>MKNSDLIIPLSILIHLGIINGVLFFLTPESYLDTFHIIYYNAAWLIITYSLNFYPTGRQERFLTNINKLVKLFVIFGLTYLASFGFNEQPLHFLSRQLFILCVIFTCLLIYRWLFYLALRKYRMKGGNSVRVVVIGRDENLKKIVDVFEDPYFGYIYCGFFDDKYFGRPDHLGKIEECFLYILENNIDEIYCTTSKLSKPELQNLMDFADNNLIKFKLIPDHKEIFTRAMSIERFGALPVLDLRKVPLDTDRARIIKRLFDVFFSLFVIIFILSWLTPLMYILIKMESPGPLYFKQQRHGIRRKLFICYKYRSMAVNGDANTRMASKNDTRVTRIGNFIRRTSIDEFPQFYNVLRGEMSVVGPRPHMKSHTFDYQSSVDKYSVRHFVKPGITGLAQIKGYRGEILHPIDIRNRTRLDIFYVEKWCLTLDLKIIFYTMLNTLAKDEKAY</sequence>
<keyword evidence="3" id="KW-0808">Transferase</keyword>
<dbReference type="GO" id="GO:0016020">
    <property type="term" value="C:membrane"/>
    <property type="evidence" value="ECO:0007669"/>
    <property type="project" value="UniProtKB-SubCell"/>
</dbReference>
<dbReference type="EMBL" id="JAIRBC010000003">
    <property type="protein sequence ID" value="MCG2459679.1"/>
    <property type="molecule type" value="Genomic_DNA"/>
</dbReference>
<evidence type="ECO:0000256" key="7">
    <source>
        <dbReference type="SAM" id="Phobius"/>
    </source>
</evidence>
<feature type="transmembrane region" description="Helical" evidence="7">
    <location>
        <begin position="7"/>
        <end position="26"/>
    </location>
</feature>
<dbReference type="AlphaFoldDB" id="A0AAE3ET25"/>
<dbReference type="InterPro" id="IPR003362">
    <property type="entry name" value="Bact_transf"/>
</dbReference>
<evidence type="ECO:0000313" key="10">
    <source>
        <dbReference type="Proteomes" id="UP001200642"/>
    </source>
</evidence>
<dbReference type="PANTHER" id="PTHR30576:SF0">
    <property type="entry name" value="UNDECAPRENYL-PHOSPHATE N-ACETYLGALACTOSAMINYL 1-PHOSPHATE TRANSFERASE-RELATED"/>
    <property type="match status" value="1"/>
</dbReference>
<evidence type="ECO:0000256" key="5">
    <source>
        <dbReference type="ARBA" id="ARBA00022989"/>
    </source>
</evidence>
<dbReference type="Gene3D" id="3.40.50.720">
    <property type="entry name" value="NAD(P)-binding Rossmann-like Domain"/>
    <property type="match status" value="1"/>
</dbReference>
<dbReference type="NCBIfam" id="TIGR03025">
    <property type="entry name" value="EPS_sugtrans"/>
    <property type="match status" value="1"/>
</dbReference>
<dbReference type="PANTHER" id="PTHR30576">
    <property type="entry name" value="COLANIC BIOSYNTHESIS UDP-GLUCOSE LIPID CARRIER TRANSFERASE"/>
    <property type="match status" value="1"/>
</dbReference>
<proteinExistence type="inferred from homology"/>
<evidence type="ECO:0000256" key="2">
    <source>
        <dbReference type="ARBA" id="ARBA00006464"/>
    </source>
</evidence>
<evidence type="ECO:0000256" key="6">
    <source>
        <dbReference type="ARBA" id="ARBA00023136"/>
    </source>
</evidence>
<organism evidence="9 10">
    <name type="scientific">Cerina litoralis</name>
    <dbReference type="NCBI Taxonomy" id="2874477"/>
    <lineage>
        <taxon>Bacteria</taxon>
        <taxon>Pseudomonadati</taxon>
        <taxon>Bacteroidota</taxon>
        <taxon>Flavobacteriia</taxon>
        <taxon>Flavobacteriales</taxon>
        <taxon>Flavobacteriaceae</taxon>
        <taxon>Cerina</taxon>
    </lineage>
</organism>
<accession>A0AAE3ET25</accession>
<feature type="transmembrane region" description="Helical" evidence="7">
    <location>
        <begin position="98"/>
        <end position="119"/>
    </location>
</feature>
<evidence type="ECO:0000256" key="3">
    <source>
        <dbReference type="ARBA" id="ARBA00022679"/>
    </source>
</evidence>
<evidence type="ECO:0000259" key="8">
    <source>
        <dbReference type="Pfam" id="PF02397"/>
    </source>
</evidence>
<evidence type="ECO:0000256" key="4">
    <source>
        <dbReference type="ARBA" id="ARBA00022692"/>
    </source>
</evidence>
<keyword evidence="6 7" id="KW-0472">Membrane</keyword>
<reference evidence="9" key="1">
    <citation type="submission" date="2023-02" db="EMBL/GenBank/DDBJ databases">
        <title>Genome of Flavobacteriaceae gen. nov. sp. strain F89.</title>
        <authorList>
            <person name="Wang Y."/>
        </authorList>
    </citation>
    <scope>NUCLEOTIDE SEQUENCE</scope>
    <source>
        <strain evidence="9">F89</strain>
    </source>
</reference>
<name>A0AAE3ET25_9FLAO</name>
<evidence type="ECO:0000256" key="1">
    <source>
        <dbReference type="ARBA" id="ARBA00004141"/>
    </source>
</evidence>
<comment type="caution">
    <text evidence="9">The sequence shown here is derived from an EMBL/GenBank/DDBJ whole genome shotgun (WGS) entry which is preliminary data.</text>
</comment>
<feature type="transmembrane region" description="Helical" evidence="7">
    <location>
        <begin position="38"/>
        <end position="57"/>
    </location>
</feature>
<gene>
    <name evidence="9" type="ORF">K8352_02850</name>
</gene>
<dbReference type="InterPro" id="IPR017475">
    <property type="entry name" value="EPS_sugar_tfrase"/>
</dbReference>
<feature type="transmembrane region" description="Helical" evidence="7">
    <location>
        <begin position="262"/>
        <end position="284"/>
    </location>
</feature>
<dbReference type="Pfam" id="PF13727">
    <property type="entry name" value="CoA_binding_3"/>
    <property type="match status" value="1"/>
</dbReference>
<dbReference type="Pfam" id="PF02397">
    <property type="entry name" value="Bac_transf"/>
    <property type="match status" value="1"/>
</dbReference>
<feature type="domain" description="Bacterial sugar transferase" evidence="8">
    <location>
        <begin position="257"/>
        <end position="441"/>
    </location>
</feature>
<dbReference type="GO" id="GO:0016780">
    <property type="term" value="F:phosphotransferase activity, for other substituted phosphate groups"/>
    <property type="evidence" value="ECO:0007669"/>
    <property type="project" value="TreeGrafter"/>
</dbReference>
<keyword evidence="4 7" id="KW-0812">Transmembrane</keyword>
<keyword evidence="5 7" id="KW-1133">Transmembrane helix</keyword>